<protein>
    <submittedName>
        <fullName evidence="2">CubicO group peptidase (Beta-lactamase class C family)</fullName>
    </submittedName>
</protein>
<sequence>MLSFLDAVAAHPELELHSLVVLKSGRTLAEHYWAPWQPEDRPLVYSVSKTLTATAIGLAVGEGLLRLDDPVVQLLPEADPGDPVVSQITVHHLLSMSTGHDQDTIDAATAFPEDEWVARLLAVRPQTPVGSRHVYNNGASFLLGEIVRRVTGTDLVDYLRPRVTEPMGIELHWDTDRLGRALGWTGAHLRVADLAKMGELLRCDGVWNGVRLLPEGWVARATSRQIPTFDPTPEWGLGYGYQCWMSREGFRLDGAFGQFSLVIPEREMVIAITSAQSFTQELLDLVWDQLIPELPSEPTPAGHDILAVPEDAEVGSEWTADGPAALDPTLSREEQLELPELTELWARRDGAGYQIGFRHGQDTAELTAEPGTWQRQELILGATAIPVAVAAGSDASGTLAVQIAFIETPHTLRLRLTASGESRQAWSVPPLHTADFRLLRVY</sequence>
<dbReference type="OrthoDB" id="9773047at2"/>
<evidence type="ECO:0000313" key="3">
    <source>
        <dbReference type="Proteomes" id="UP000226079"/>
    </source>
</evidence>
<dbReference type="PANTHER" id="PTHR43283:SF7">
    <property type="entry name" value="BETA-LACTAMASE-RELATED DOMAIN-CONTAINING PROTEIN"/>
    <property type="match status" value="1"/>
</dbReference>
<accession>A0A2A9CVF8</accession>
<dbReference type="InterPro" id="IPR001466">
    <property type="entry name" value="Beta-lactam-related"/>
</dbReference>
<dbReference type="InterPro" id="IPR012338">
    <property type="entry name" value="Beta-lactam/transpept-like"/>
</dbReference>
<dbReference type="InterPro" id="IPR050789">
    <property type="entry name" value="Diverse_Enzym_Activities"/>
</dbReference>
<evidence type="ECO:0000313" key="2">
    <source>
        <dbReference type="EMBL" id="PFG18404.1"/>
    </source>
</evidence>
<dbReference type="Pfam" id="PF00144">
    <property type="entry name" value="Beta-lactamase"/>
    <property type="match status" value="1"/>
</dbReference>
<evidence type="ECO:0000259" key="1">
    <source>
        <dbReference type="Pfam" id="PF00144"/>
    </source>
</evidence>
<feature type="domain" description="Beta-lactamase-related" evidence="1">
    <location>
        <begin position="18"/>
        <end position="279"/>
    </location>
</feature>
<dbReference type="PANTHER" id="PTHR43283">
    <property type="entry name" value="BETA-LACTAMASE-RELATED"/>
    <property type="match status" value="1"/>
</dbReference>
<keyword evidence="3" id="KW-1185">Reference proteome</keyword>
<dbReference type="Proteomes" id="UP000226079">
    <property type="component" value="Unassembled WGS sequence"/>
</dbReference>
<organism evidence="2 3">
    <name type="scientific">Propionicimonas paludicola</name>
    <dbReference type="NCBI Taxonomy" id="185243"/>
    <lineage>
        <taxon>Bacteria</taxon>
        <taxon>Bacillati</taxon>
        <taxon>Actinomycetota</taxon>
        <taxon>Actinomycetes</taxon>
        <taxon>Propionibacteriales</taxon>
        <taxon>Nocardioidaceae</taxon>
        <taxon>Propionicimonas</taxon>
    </lineage>
</organism>
<dbReference type="EMBL" id="PDJC01000001">
    <property type="protein sequence ID" value="PFG18404.1"/>
    <property type="molecule type" value="Genomic_DNA"/>
</dbReference>
<dbReference type="SUPFAM" id="SSF56601">
    <property type="entry name" value="beta-lactamase/transpeptidase-like"/>
    <property type="match status" value="1"/>
</dbReference>
<proteinExistence type="predicted"/>
<name>A0A2A9CVF8_9ACTN</name>
<dbReference type="Gene3D" id="3.40.710.10">
    <property type="entry name" value="DD-peptidase/beta-lactamase superfamily"/>
    <property type="match status" value="1"/>
</dbReference>
<dbReference type="AlphaFoldDB" id="A0A2A9CVF8"/>
<comment type="caution">
    <text evidence="2">The sequence shown here is derived from an EMBL/GenBank/DDBJ whole genome shotgun (WGS) entry which is preliminary data.</text>
</comment>
<gene>
    <name evidence="2" type="ORF">ATK74_2992</name>
</gene>
<dbReference type="RefSeq" id="WP_098461764.1">
    <property type="nucleotide sequence ID" value="NZ_PDJC01000001.1"/>
</dbReference>
<reference evidence="2 3" key="1">
    <citation type="submission" date="2017-10" db="EMBL/GenBank/DDBJ databases">
        <title>Sequencing the genomes of 1000 actinobacteria strains.</title>
        <authorList>
            <person name="Klenk H.-P."/>
        </authorList>
    </citation>
    <scope>NUCLEOTIDE SEQUENCE [LARGE SCALE GENOMIC DNA]</scope>
    <source>
        <strain evidence="2 3">DSM 15597</strain>
    </source>
</reference>